<evidence type="ECO:0000256" key="7">
    <source>
        <dbReference type="HAMAP-Rule" id="MF_00367"/>
    </source>
</evidence>
<keyword evidence="6 7" id="KW-0342">GTP-binding</keyword>
<dbReference type="GO" id="GO:0000028">
    <property type="term" value="P:ribosomal small subunit assembly"/>
    <property type="evidence" value="ECO:0007669"/>
    <property type="project" value="TreeGrafter"/>
</dbReference>
<feature type="region of interest" description="G3" evidence="8">
    <location>
        <begin position="58"/>
        <end position="61"/>
    </location>
</feature>
<proteinExistence type="inferred from homology"/>
<dbReference type="PROSITE" id="PS50823">
    <property type="entry name" value="KH_TYPE_2"/>
    <property type="match status" value="1"/>
</dbReference>
<feature type="region of interest" description="G1" evidence="8">
    <location>
        <begin position="11"/>
        <end position="18"/>
    </location>
</feature>
<comment type="subunit">
    <text evidence="7">Monomer.</text>
</comment>
<dbReference type="InterPro" id="IPR009019">
    <property type="entry name" value="KH_sf_prok-type"/>
</dbReference>
<reference evidence="12 13" key="1">
    <citation type="journal article" date="2023" name="Microbiol. Spectr.">
        <title>Symbiosis of Carpenter Bees with Uncharacterized Lactic Acid Bacteria Showing NAD Auxotrophy.</title>
        <authorList>
            <person name="Kawasaki S."/>
            <person name="Ozawa K."/>
            <person name="Mori T."/>
            <person name="Yamamoto A."/>
            <person name="Ito M."/>
            <person name="Ohkuma M."/>
            <person name="Sakamoto M."/>
            <person name="Matsutani M."/>
        </authorList>
    </citation>
    <scope>NUCLEOTIDE SEQUENCE [LARGE SCALE GENOMIC DNA]</scope>
    <source>
        <strain evidence="12 13">KimC2</strain>
    </source>
</reference>
<keyword evidence="7" id="KW-0963">Cytoplasm</keyword>
<evidence type="ECO:0000256" key="8">
    <source>
        <dbReference type="PROSITE-ProRule" id="PRU01050"/>
    </source>
</evidence>
<dbReference type="InterPro" id="IPR005225">
    <property type="entry name" value="Small_GTP-bd"/>
</dbReference>
<dbReference type="GO" id="GO:0070181">
    <property type="term" value="F:small ribosomal subunit rRNA binding"/>
    <property type="evidence" value="ECO:0007669"/>
    <property type="project" value="UniProtKB-UniRule"/>
</dbReference>
<dbReference type="InterPro" id="IPR004044">
    <property type="entry name" value="KH_dom_type_2"/>
</dbReference>
<evidence type="ECO:0000313" key="12">
    <source>
        <dbReference type="EMBL" id="BDR56507.1"/>
    </source>
</evidence>
<dbReference type="SUPFAM" id="SSF52540">
    <property type="entry name" value="P-loop containing nucleoside triphosphate hydrolases"/>
    <property type="match status" value="1"/>
</dbReference>
<feature type="region of interest" description="G5" evidence="8">
    <location>
        <begin position="149"/>
        <end position="151"/>
    </location>
</feature>
<evidence type="ECO:0000256" key="6">
    <source>
        <dbReference type="ARBA" id="ARBA00023134"/>
    </source>
</evidence>
<keyword evidence="4 7" id="KW-0547">Nucleotide-binding</keyword>
<feature type="region of interest" description="G4" evidence="8">
    <location>
        <begin position="120"/>
        <end position="123"/>
    </location>
</feature>
<keyword evidence="3 7" id="KW-0690">Ribosome biogenesis</keyword>
<dbReference type="NCBIfam" id="NF000908">
    <property type="entry name" value="PRK00089.1"/>
    <property type="match status" value="1"/>
</dbReference>
<protein>
    <recommendedName>
        <fullName evidence="2 7">GTPase Era</fullName>
    </recommendedName>
</protein>
<evidence type="ECO:0000259" key="10">
    <source>
        <dbReference type="PROSITE" id="PS50823"/>
    </source>
</evidence>
<evidence type="ECO:0000256" key="3">
    <source>
        <dbReference type="ARBA" id="ARBA00022517"/>
    </source>
</evidence>
<feature type="domain" description="Era-type G" evidence="11">
    <location>
        <begin position="3"/>
        <end position="170"/>
    </location>
</feature>
<dbReference type="CDD" id="cd04163">
    <property type="entry name" value="Era"/>
    <property type="match status" value="1"/>
</dbReference>
<dbReference type="GO" id="GO:0005525">
    <property type="term" value="F:GTP binding"/>
    <property type="evidence" value="ECO:0007669"/>
    <property type="project" value="UniProtKB-UniRule"/>
</dbReference>
<dbReference type="Gene3D" id="3.40.50.300">
    <property type="entry name" value="P-loop containing nucleotide triphosphate hydrolases"/>
    <property type="match status" value="1"/>
</dbReference>
<keyword evidence="7" id="KW-0699">rRNA-binding</keyword>
<name>A0AAU9D6X5_9LACO</name>
<dbReference type="InterPro" id="IPR030388">
    <property type="entry name" value="G_ERA_dom"/>
</dbReference>
<dbReference type="Proteomes" id="UP001321804">
    <property type="component" value="Chromosome"/>
</dbReference>
<dbReference type="PANTHER" id="PTHR42698">
    <property type="entry name" value="GTPASE ERA"/>
    <property type="match status" value="1"/>
</dbReference>
<dbReference type="SUPFAM" id="SSF54814">
    <property type="entry name" value="Prokaryotic type KH domain (KH-domain type II)"/>
    <property type="match status" value="1"/>
</dbReference>
<keyword evidence="7" id="KW-0472">Membrane</keyword>
<evidence type="ECO:0000313" key="13">
    <source>
        <dbReference type="Proteomes" id="UP001321804"/>
    </source>
</evidence>
<feature type="region of interest" description="G2" evidence="8">
    <location>
        <begin position="37"/>
        <end position="41"/>
    </location>
</feature>
<keyword evidence="5 7" id="KW-0694">RNA-binding</keyword>
<organism evidence="12 13">
    <name type="scientific">Xylocopilactobacillus apis</name>
    <dbReference type="NCBI Taxonomy" id="2932183"/>
    <lineage>
        <taxon>Bacteria</taxon>
        <taxon>Bacillati</taxon>
        <taxon>Bacillota</taxon>
        <taxon>Bacilli</taxon>
        <taxon>Lactobacillales</taxon>
        <taxon>Lactobacillaceae</taxon>
        <taxon>Xylocopilactobacillus</taxon>
    </lineage>
</organism>
<dbReference type="PANTHER" id="PTHR42698:SF1">
    <property type="entry name" value="GTPASE ERA, MITOCHONDRIAL"/>
    <property type="match status" value="1"/>
</dbReference>
<sequence length="297" mass="33735">MFKSGFVAIVGRPNAGKSTLMDRFLGSELSIVTSQPQTTRNSIKGIYTTENEQVVFIDTPGIHKPKDLLSEQMDDYSYQSFKDADLILYVVDISVELGKGEQYVIDKLNDQKVPIVLVLNKIDLIHPDKLLEITDYFKEHLKYEKAIPLSAVTGQNFPALKEEIVNYLPEGMPLFDVDDLSDKPTIFFVAELVRKAILELTSEEIPHSSAVEVLDMSQFENGKRIIEATIYVERDSQKKIIIGSKGSMIKNIGIQARKQIEELLGERVNLKLWVKKAPKWRNTVSYLNSLGYKKEKH</sequence>
<comment type="function">
    <text evidence="7">An essential GTPase that binds both GDP and GTP, with rapid nucleotide exchange. Plays a role in 16S rRNA processing and 30S ribosomal subunit biogenesis and possibly also in cell cycle regulation and energy metabolism.</text>
</comment>
<dbReference type="NCBIfam" id="TIGR00436">
    <property type="entry name" value="era"/>
    <property type="match status" value="1"/>
</dbReference>
<dbReference type="KEGG" id="xak:KIMC2_10690"/>
<evidence type="ECO:0000259" key="11">
    <source>
        <dbReference type="PROSITE" id="PS51713"/>
    </source>
</evidence>
<gene>
    <name evidence="7 12" type="primary">era</name>
    <name evidence="12" type="ORF">KIMC2_10690</name>
</gene>
<dbReference type="InterPro" id="IPR006073">
    <property type="entry name" value="GTP-bd"/>
</dbReference>
<dbReference type="GO" id="GO:0003924">
    <property type="term" value="F:GTPase activity"/>
    <property type="evidence" value="ECO:0007669"/>
    <property type="project" value="UniProtKB-UniRule"/>
</dbReference>
<dbReference type="NCBIfam" id="TIGR00231">
    <property type="entry name" value="small_GTP"/>
    <property type="match status" value="1"/>
</dbReference>
<evidence type="ECO:0000256" key="1">
    <source>
        <dbReference type="ARBA" id="ARBA00007921"/>
    </source>
</evidence>
<dbReference type="Gene3D" id="3.30.300.20">
    <property type="match status" value="1"/>
</dbReference>
<dbReference type="InterPro" id="IPR005662">
    <property type="entry name" value="GTPase_Era-like"/>
</dbReference>
<dbReference type="Pfam" id="PF01926">
    <property type="entry name" value="MMR_HSR1"/>
    <property type="match status" value="1"/>
</dbReference>
<dbReference type="CDD" id="cd22534">
    <property type="entry name" value="KH-II_Era"/>
    <property type="match status" value="1"/>
</dbReference>
<comment type="similarity">
    <text evidence="1 7 8 9">Belongs to the TRAFAC class TrmE-Era-EngA-EngB-Septin-like GTPase superfamily. Era GTPase family.</text>
</comment>
<feature type="binding site" evidence="7">
    <location>
        <begin position="120"/>
        <end position="123"/>
    </location>
    <ligand>
        <name>GTP</name>
        <dbReference type="ChEBI" id="CHEBI:37565"/>
    </ligand>
</feature>
<dbReference type="InterPro" id="IPR027417">
    <property type="entry name" value="P-loop_NTPase"/>
</dbReference>
<dbReference type="HAMAP" id="MF_00367">
    <property type="entry name" value="GTPase_Era"/>
    <property type="match status" value="1"/>
</dbReference>
<keyword evidence="13" id="KW-1185">Reference proteome</keyword>
<feature type="binding site" evidence="7">
    <location>
        <begin position="58"/>
        <end position="62"/>
    </location>
    <ligand>
        <name>GTP</name>
        <dbReference type="ChEBI" id="CHEBI:37565"/>
    </ligand>
</feature>
<feature type="domain" description="KH type-2" evidence="10">
    <location>
        <begin position="201"/>
        <end position="278"/>
    </location>
</feature>
<feature type="binding site" evidence="7">
    <location>
        <begin position="11"/>
        <end position="18"/>
    </location>
    <ligand>
        <name>GTP</name>
        <dbReference type="ChEBI" id="CHEBI:37565"/>
    </ligand>
</feature>
<dbReference type="GO" id="GO:0005829">
    <property type="term" value="C:cytosol"/>
    <property type="evidence" value="ECO:0007669"/>
    <property type="project" value="TreeGrafter"/>
</dbReference>
<dbReference type="PRINTS" id="PR00326">
    <property type="entry name" value="GTP1OBG"/>
</dbReference>
<evidence type="ECO:0000256" key="2">
    <source>
        <dbReference type="ARBA" id="ARBA00020484"/>
    </source>
</evidence>
<dbReference type="PROSITE" id="PS51713">
    <property type="entry name" value="G_ERA"/>
    <property type="match status" value="1"/>
</dbReference>
<dbReference type="AlphaFoldDB" id="A0AAU9D6X5"/>
<keyword evidence="7" id="KW-1003">Cell membrane</keyword>
<dbReference type="Pfam" id="PF07650">
    <property type="entry name" value="KH_2"/>
    <property type="match status" value="1"/>
</dbReference>
<dbReference type="EMBL" id="AP026801">
    <property type="protein sequence ID" value="BDR56507.1"/>
    <property type="molecule type" value="Genomic_DNA"/>
</dbReference>
<evidence type="ECO:0000256" key="5">
    <source>
        <dbReference type="ARBA" id="ARBA00022884"/>
    </source>
</evidence>
<comment type="subcellular location">
    <subcellularLocation>
        <location evidence="7">Cytoplasm</location>
    </subcellularLocation>
    <subcellularLocation>
        <location evidence="7">Cell membrane</location>
        <topology evidence="7">Peripheral membrane protein</topology>
    </subcellularLocation>
</comment>
<evidence type="ECO:0000256" key="4">
    <source>
        <dbReference type="ARBA" id="ARBA00022741"/>
    </source>
</evidence>
<dbReference type="GO" id="GO:0043024">
    <property type="term" value="F:ribosomal small subunit binding"/>
    <property type="evidence" value="ECO:0007669"/>
    <property type="project" value="TreeGrafter"/>
</dbReference>
<dbReference type="InterPro" id="IPR015946">
    <property type="entry name" value="KH_dom-like_a/b"/>
</dbReference>
<accession>A0AAU9D6X5</accession>
<dbReference type="GO" id="GO:0005886">
    <property type="term" value="C:plasma membrane"/>
    <property type="evidence" value="ECO:0007669"/>
    <property type="project" value="UniProtKB-SubCell"/>
</dbReference>
<evidence type="ECO:0000256" key="9">
    <source>
        <dbReference type="RuleBase" id="RU003761"/>
    </source>
</evidence>